<gene>
    <name evidence="2" type="ORF">H4W80_006722</name>
</gene>
<keyword evidence="1" id="KW-0812">Transmembrane</keyword>
<dbReference type="Proteomes" id="UP000633509">
    <property type="component" value="Unassembled WGS sequence"/>
</dbReference>
<proteinExistence type="predicted"/>
<reference evidence="2 3" key="1">
    <citation type="submission" date="2020-10" db="EMBL/GenBank/DDBJ databases">
        <title>Sequencing the genomes of 1000 actinobacteria strains.</title>
        <authorList>
            <person name="Klenk H.-P."/>
        </authorList>
    </citation>
    <scope>NUCLEOTIDE SEQUENCE [LARGE SCALE GENOMIC DNA]</scope>
    <source>
        <strain evidence="2 3">DSM 43173</strain>
    </source>
</reference>
<keyword evidence="3" id="KW-1185">Reference proteome</keyword>
<comment type="caution">
    <text evidence="2">The sequence shown here is derived from an EMBL/GenBank/DDBJ whole genome shotgun (WGS) entry which is preliminary data.</text>
</comment>
<organism evidence="2 3">
    <name type="scientific">Nonomuraea angiospora</name>
    <dbReference type="NCBI Taxonomy" id="46172"/>
    <lineage>
        <taxon>Bacteria</taxon>
        <taxon>Bacillati</taxon>
        <taxon>Actinomycetota</taxon>
        <taxon>Actinomycetes</taxon>
        <taxon>Streptosporangiales</taxon>
        <taxon>Streptosporangiaceae</taxon>
        <taxon>Nonomuraea</taxon>
    </lineage>
</organism>
<name>A0ABR9M6K3_9ACTN</name>
<feature type="transmembrane region" description="Helical" evidence="1">
    <location>
        <begin position="33"/>
        <end position="50"/>
    </location>
</feature>
<evidence type="ECO:0000313" key="2">
    <source>
        <dbReference type="EMBL" id="MBE1588464.1"/>
    </source>
</evidence>
<sequence>MAPVRIPRPVLWLLLAIFAVANMVTSTSDLNMFVGIGFGLAALACAAALIQQHYARRG</sequence>
<keyword evidence="1" id="KW-1133">Transmembrane helix</keyword>
<accession>A0ABR9M6K3</accession>
<keyword evidence="1" id="KW-0472">Membrane</keyword>
<evidence type="ECO:0000313" key="3">
    <source>
        <dbReference type="Proteomes" id="UP000633509"/>
    </source>
</evidence>
<dbReference type="RefSeq" id="WP_192788678.1">
    <property type="nucleotide sequence ID" value="NZ_JADBEK010000001.1"/>
</dbReference>
<dbReference type="EMBL" id="JADBEK010000001">
    <property type="protein sequence ID" value="MBE1588464.1"/>
    <property type="molecule type" value="Genomic_DNA"/>
</dbReference>
<evidence type="ECO:0000256" key="1">
    <source>
        <dbReference type="SAM" id="Phobius"/>
    </source>
</evidence>
<protein>
    <submittedName>
        <fullName evidence="2">Uncharacterized protein</fullName>
    </submittedName>
</protein>